<proteinExistence type="predicted"/>
<organism evidence="1 2">
    <name type="scientific">Glutinoglossum americanum</name>
    <dbReference type="NCBI Taxonomy" id="1670608"/>
    <lineage>
        <taxon>Eukaryota</taxon>
        <taxon>Fungi</taxon>
        <taxon>Dikarya</taxon>
        <taxon>Ascomycota</taxon>
        <taxon>Pezizomycotina</taxon>
        <taxon>Geoglossomycetes</taxon>
        <taxon>Geoglossales</taxon>
        <taxon>Geoglossaceae</taxon>
        <taxon>Glutinoglossum</taxon>
    </lineage>
</organism>
<reference evidence="1" key="1">
    <citation type="submission" date="2021-03" db="EMBL/GenBank/DDBJ databases">
        <title>Comparative genomics and phylogenomic investigation of the class Geoglossomycetes provide insights into ecological specialization and systematics.</title>
        <authorList>
            <person name="Melie T."/>
            <person name="Pirro S."/>
            <person name="Miller A.N."/>
            <person name="Quandt A."/>
        </authorList>
    </citation>
    <scope>NUCLEOTIDE SEQUENCE</scope>
    <source>
        <strain evidence="1">GBOQ0MN5Z8</strain>
    </source>
</reference>
<protein>
    <submittedName>
        <fullName evidence="1">Uncharacterized protein</fullName>
    </submittedName>
</protein>
<dbReference type="AlphaFoldDB" id="A0A9P8I5R5"/>
<evidence type="ECO:0000313" key="1">
    <source>
        <dbReference type="EMBL" id="KAH0541409.1"/>
    </source>
</evidence>
<keyword evidence="2" id="KW-1185">Reference proteome</keyword>
<name>A0A9P8I5R5_9PEZI</name>
<sequence>MKPPILPSLHSLSLKIHPPLPLNPRESEQLLLLLKSSFRRHLNREYPSPRKDELRDRITDGLGIDSARRIVRQVATTRSGGAKLMSSAAANHHFVSILTNPLFTKGVHSSPSDHLGEGSGECSLEEARRRITDDPMGFFEENVALGTATIPLATLCLRIHMREILGSPVLSVKDGIIKSGAGTKVLKWMWSSGLSTSNDFLTNLSFVRALIPFLVLGGHSGVAWSWMNRPVLVDTHSELGAAARQKGFLLLGLIETELKYGGGVNSAVEMLQRTADRAESILASDAPNQGPPGAEAVRVFLRRAAGFLYRRCKGLSSTQDLSPKVLDAFLRIIPKFSRNHELHQAWFRMYHPTNPSTEPALKLLRSAARVGGKIYEGVKHERVKAIWIEFGLDTAGFLLKEEKWEDGAEVLNILQNSFPEGLALEHAAGVAAPRADVETDEQTNLRLLDGLDLALGWKQS</sequence>
<dbReference type="OrthoDB" id="5424391at2759"/>
<gene>
    <name evidence="1" type="ORF">FGG08_004099</name>
</gene>
<dbReference type="Proteomes" id="UP000698800">
    <property type="component" value="Unassembled WGS sequence"/>
</dbReference>
<evidence type="ECO:0000313" key="2">
    <source>
        <dbReference type="Proteomes" id="UP000698800"/>
    </source>
</evidence>
<comment type="caution">
    <text evidence="1">The sequence shown here is derived from an EMBL/GenBank/DDBJ whole genome shotgun (WGS) entry which is preliminary data.</text>
</comment>
<dbReference type="EMBL" id="JAGHQL010000079">
    <property type="protein sequence ID" value="KAH0541409.1"/>
    <property type="molecule type" value="Genomic_DNA"/>
</dbReference>
<accession>A0A9P8I5R5</accession>